<evidence type="ECO:0000256" key="7">
    <source>
        <dbReference type="SAM" id="Phobius"/>
    </source>
</evidence>
<keyword evidence="7" id="KW-1133">Transmembrane helix</keyword>
<dbReference type="InterPro" id="IPR017896">
    <property type="entry name" value="4Fe4S_Fe-S-bd"/>
</dbReference>
<dbReference type="InterPro" id="IPR014116">
    <property type="entry name" value="Cyt_c_oxidase_cbb3_FixG"/>
</dbReference>
<sequence length="456" mass="52158">MAKIYPQIIKGKFRSIKDITLIGLFLLYFCGSWIRWGRGERSPDQALLIDLPNRRAYLFGIEIWPDEIYYITGALILAALGLFFVTSLLGRIWCGYTCPHTVFTDIFLKIETFFQGDRNKRIKLDSSSYDIDKLTRKVATHISWLGIGFLFAFGWVGYFYDVKKLLQDLITLKVSGNATIWLFSLTASTYLFAGFVRQRVCMYMCPYGRFQSAMIDKETVLVTYDNERGEPRAGEGEQERGDCISCNKCVVVCPMGIDIRDGLQMECINCGLCVDACNSVMEKIGKPLDLIGYKSSVISNDQQKSKTILKHIFRAKTIIFSLVFVIVAGVMLYSLTNKSTCILSVSKDHGALFTVIPDGSIRNTYDIKIFNKSSRIKNTELTIEGMENIKFMVQDISEYVDKYNLKIKPDAELEYRVFIKIPNDNYNFKQKDIKFILKDLNTNEIIVKHNSFVVSR</sequence>
<dbReference type="OrthoDB" id="9811700at2"/>
<keyword evidence="7" id="KW-0472">Membrane</keyword>
<proteinExistence type="predicted"/>
<dbReference type="Pfam" id="PF12801">
    <property type="entry name" value="Fer4_5"/>
    <property type="match status" value="1"/>
</dbReference>
<evidence type="ECO:0000256" key="4">
    <source>
        <dbReference type="ARBA" id="ARBA00022982"/>
    </source>
</evidence>
<dbReference type="Pfam" id="PF13746">
    <property type="entry name" value="Fer4_18"/>
    <property type="match status" value="1"/>
</dbReference>
<dbReference type="AlphaFoldDB" id="A0A0C1QZD8"/>
<feature type="transmembrane region" description="Helical" evidence="7">
    <location>
        <begin position="68"/>
        <end position="89"/>
    </location>
</feature>
<dbReference type="InterPro" id="IPR017900">
    <property type="entry name" value="4Fe4S_Fe_S_CS"/>
</dbReference>
<dbReference type="RefSeq" id="WP_053332593.1">
    <property type="nucleotide sequence ID" value="NZ_JSWE01000096.1"/>
</dbReference>
<feature type="transmembrane region" description="Helical" evidence="7">
    <location>
        <begin position="20"/>
        <end position="36"/>
    </location>
</feature>
<gene>
    <name evidence="9" type="primary">ccoG_2</name>
    <name evidence="9" type="ORF">NF27_DT01590</name>
</gene>
<comment type="caution">
    <text evidence="9">The sequence shown here is derived from an EMBL/GenBank/DDBJ whole genome shotgun (WGS) entry which is preliminary data.</text>
</comment>
<dbReference type="GO" id="GO:0046872">
    <property type="term" value="F:metal ion binding"/>
    <property type="evidence" value="ECO:0007669"/>
    <property type="project" value="UniProtKB-KW"/>
</dbReference>
<evidence type="ECO:0000256" key="2">
    <source>
        <dbReference type="ARBA" id="ARBA00022485"/>
    </source>
</evidence>
<evidence type="ECO:0000313" key="10">
    <source>
        <dbReference type="Proteomes" id="UP000031258"/>
    </source>
</evidence>
<keyword evidence="1" id="KW-0813">Transport</keyword>
<dbReference type="Pfam" id="PF11614">
    <property type="entry name" value="FixG_C"/>
    <property type="match status" value="1"/>
</dbReference>
<dbReference type="InterPro" id="IPR051684">
    <property type="entry name" value="Electron_Trans/Redox"/>
</dbReference>
<accession>A0A0C1QZD8</accession>
<dbReference type="Gene3D" id="2.60.40.10">
    <property type="entry name" value="Immunoglobulins"/>
    <property type="match status" value="1"/>
</dbReference>
<keyword evidence="3" id="KW-0479">Metal-binding</keyword>
<dbReference type="Proteomes" id="UP000031258">
    <property type="component" value="Unassembled WGS sequence"/>
</dbReference>
<dbReference type="SUPFAM" id="SSF54862">
    <property type="entry name" value="4Fe-4S ferredoxins"/>
    <property type="match status" value="1"/>
</dbReference>
<dbReference type="EMBL" id="JSWE01000096">
    <property type="protein sequence ID" value="KIE05385.1"/>
    <property type="molecule type" value="Genomic_DNA"/>
</dbReference>
<dbReference type="STRING" id="86105.NF27_DT01590"/>
<evidence type="ECO:0000256" key="6">
    <source>
        <dbReference type="ARBA" id="ARBA00023014"/>
    </source>
</evidence>
<feature type="transmembrane region" description="Helical" evidence="7">
    <location>
        <begin position="313"/>
        <end position="335"/>
    </location>
</feature>
<dbReference type="GO" id="GO:0051539">
    <property type="term" value="F:4 iron, 4 sulfur cluster binding"/>
    <property type="evidence" value="ECO:0007669"/>
    <property type="project" value="UniProtKB-KW"/>
</dbReference>
<feature type="transmembrane region" description="Helical" evidence="7">
    <location>
        <begin position="138"/>
        <end position="158"/>
    </location>
</feature>
<feature type="transmembrane region" description="Helical" evidence="7">
    <location>
        <begin position="178"/>
        <end position="196"/>
    </location>
</feature>
<organism evidence="9 10">
    <name type="scientific">Candidatus Jidaibacter acanthamoebae</name>
    <dbReference type="NCBI Taxonomy" id="86105"/>
    <lineage>
        <taxon>Bacteria</taxon>
        <taxon>Pseudomonadati</taxon>
        <taxon>Pseudomonadota</taxon>
        <taxon>Alphaproteobacteria</taxon>
        <taxon>Rickettsiales</taxon>
        <taxon>Candidatus Midichloriaceae</taxon>
        <taxon>Candidatus Jidaibacter</taxon>
    </lineage>
</organism>
<reference evidence="9 10" key="1">
    <citation type="submission" date="2014-11" db="EMBL/GenBank/DDBJ databases">
        <title>A Rickettsiales Symbiont of Amoebae With Ancient Features.</title>
        <authorList>
            <person name="Schulz F."/>
            <person name="Martijn J."/>
            <person name="Wascher F."/>
            <person name="Kostanjsek R."/>
            <person name="Ettema T.J."/>
            <person name="Horn M."/>
        </authorList>
    </citation>
    <scope>NUCLEOTIDE SEQUENCE [LARGE SCALE GENOMIC DNA]</scope>
    <source>
        <strain evidence="9 10">UWC36</strain>
    </source>
</reference>
<name>A0A0C1QZD8_9RICK</name>
<evidence type="ECO:0000256" key="5">
    <source>
        <dbReference type="ARBA" id="ARBA00023004"/>
    </source>
</evidence>
<dbReference type="PANTHER" id="PTHR30176">
    <property type="entry name" value="FERREDOXIN-TYPE PROTEIN NAPH"/>
    <property type="match status" value="1"/>
</dbReference>
<dbReference type="PANTHER" id="PTHR30176:SF3">
    <property type="entry name" value="FERREDOXIN-TYPE PROTEIN NAPH"/>
    <property type="match status" value="1"/>
</dbReference>
<keyword evidence="4" id="KW-0249">Electron transport</keyword>
<dbReference type="PROSITE" id="PS00198">
    <property type="entry name" value="4FE4S_FER_1"/>
    <property type="match status" value="1"/>
</dbReference>
<keyword evidence="5" id="KW-0408">Iron</keyword>
<feature type="domain" description="4Fe-4S ferredoxin-type" evidence="8">
    <location>
        <begin position="234"/>
        <end position="262"/>
    </location>
</feature>
<keyword evidence="2" id="KW-0004">4Fe-4S</keyword>
<dbReference type="PROSITE" id="PS51379">
    <property type="entry name" value="4FE4S_FER_2"/>
    <property type="match status" value="1"/>
</dbReference>
<dbReference type="GO" id="GO:0005886">
    <property type="term" value="C:plasma membrane"/>
    <property type="evidence" value="ECO:0007669"/>
    <property type="project" value="TreeGrafter"/>
</dbReference>
<dbReference type="InterPro" id="IPR032879">
    <property type="entry name" value="FixG_C"/>
</dbReference>
<evidence type="ECO:0000256" key="3">
    <source>
        <dbReference type="ARBA" id="ARBA00022723"/>
    </source>
</evidence>
<dbReference type="PATRIC" id="fig|86105.3.peg.959"/>
<keyword evidence="10" id="KW-1185">Reference proteome</keyword>
<keyword evidence="6" id="KW-0411">Iron-sulfur</keyword>
<dbReference type="InterPro" id="IPR013783">
    <property type="entry name" value="Ig-like_fold"/>
</dbReference>
<evidence type="ECO:0000256" key="1">
    <source>
        <dbReference type="ARBA" id="ARBA00022448"/>
    </source>
</evidence>
<protein>
    <submittedName>
        <fullName evidence="9">Cytochrome c oxidase accessory protein CcoG</fullName>
    </submittedName>
</protein>
<dbReference type="NCBIfam" id="TIGR02745">
    <property type="entry name" value="ccoG_rdxA_fixG"/>
    <property type="match status" value="1"/>
</dbReference>
<keyword evidence="7" id="KW-0812">Transmembrane</keyword>
<evidence type="ECO:0000259" key="8">
    <source>
        <dbReference type="PROSITE" id="PS51379"/>
    </source>
</evidence>
<evidence type="ECO:0000313" key="9">
    <source>
        <dbReference type="EMBL" id="KIE05385.1"/>
    </source>
</evidence>